<proteinExistence type="inferred from homology"/>
<reference evidence="5 6" key="1">
    <citation type="submission" date="2024-02" db="EMBL/GenBank/DDBJ databases">
        <authorList>
            <person name="Chen Y."/>
            <person name="Shah S."/>
            <person name="Dougan E. K."/>
            <person name="Thang M."/>
            <person name="Chan C."/>
        </authorList>
    </citation>
    <scope>NUCLEOTIDE SEQUENCE [LARGE SCALE GENOMIC DNA]</scope>
</reference>
<accession>A0ABP0Q923</accession>
<organism evidence="5 6">
    <name type="scientific">Durusdinium trenchii</name>
    <dbReference type="NCBI Taxonomy" id="1381693"/>
    <lineage>
        <taxon>Eukaryota</taxon>
        <taxon>Sar</taxon>
        <taxon>Alveolata</taxon>
        <taxon>Dinophyceae</taxon>
        <taxon>Suessiales</taxon>
        <taxon>Symbiodiniaceae</taxon>
        <taxon>Durusdinium</taxon>
    </lineage>
</organism>
<dbReference type="PANTHER" id="PTHR42721:SF3">
    <property type="entry name" value="BETA-D-XYLOSIDASE 5-RELATED"/>
    <property type="match status" value="1"/>
</dbReference>
<name>A0ABP0Q923_9DINO</name>
<dbReference type="InterPro" id="IPR044993">
    <property type="entry name" value="BXL"/>
</dbReference>
<feature type="region of interest" description="Disordered" evidence="3">
    <location>
        <begin position="12"/>
        <end position="40"/>
    </location>
</feature>
<comment type="caution">
    <text evidence="5">The sequence shown here is derived from an EMBL/GenBank/DDBJ whole genome shotgun (WGS) entry which is preliminary data.</text>
</comment>
<dbReference type="PANTHER" id="PTHR42721">
    <property type="entry name" value="SUGAR HYDROLASE-RELATED"/>
    <property type="match status" value="1"/>
</dbReference>
<dbReference type="SUPFAM" id="SSF51445">
    <property type="entry name" value="(Trans)glycosidases"/>
    <property type="match status" value="1"/>
</dbReference>
<keyword evidence="2" id="KW-0378">Hydrolase</keyword>
<dbReference type="Proteomes" id="UP001642484">
    <property type="component" value="Unassembled WGS sequence"/>
</dbReference>
<comment type="similarity">
    <text evidence="1">Belongs to the glycosyl hydrolase 3 family.</text>
</comment>
<evidence type="ECO:0000256" key="3">
    <source>
        <dbReference type="SAM" id="MobiDB-lite"/>
    </source>
</evidence>
<dbReference type="EMBL" id="CAXAMN010024228">
    <property type="protein sequence ID" value="CAK9084749.1"/>
    <property type="molecule type" value="Genomic_DNA"/>
</dbReference>
<evidence type="ECO:0000313" key="6">
    <source>
        <dbReference type="Proteomes" id="UP001642484"/>
    </source>
</evidence>
<dbReference type="Gene3D" id="3.20.20.300">
    <property type="entry name" value="Glycoside hydrolase, family 3, N-terminal domain"/>
    <property type="match status" value="1"/>
</dbReference>
<feature type="compositionally biased region" description="Low complexity" evidence="3">
    <location>
        <begin position="12"/>
        <end position="33"/>
    </location>
</feature>
<sequence>MELSFVAPRAVAPTTRAAASGAASAAGRSTRSADQQVLRGVPPQGSKVLVAALLLAGSSRRVFRRRCRSGRAAAARPDARSGRGKHVRPITQRQGQVMDKVEKKEEKKDAHAITAEKKEQAPEAVAEAADAADAAVVGSGSPESAVFFQMEKVAEEHLPSCGGFAWCNTSMPLEQRVDLLVKELTPEEKILQLSNDLFGGVPAIERVGLQSYNYIREAAHGVLLRGGRPQATSFPQVVAMAASFNRSLFRRVGRAVGREARYLQDVGVMWGDYLGRYGGLVLQFNVNLFRDPRWGRGQETPGESPELTGAFAEAYVRGIQTPLPGKTTPQAAASCKHYAAYSFEGGPTELNRTTSMRHTVPGYSNVSRHNEDAVVSRRDFLESYDEPWVSCVKAKALGVMCAYNQVNGVPSCGNQRLLRKLLREKWGFEGVVVTDCDSISDMYALQKYRSTPSATIRAALAAGTDVSCSP</sequence>
<evidence type="ECO:0000259" key="4">
    <source>
        <dbReference type="Pfam" id="PF00933"/>
    </source>
</evidence>
<dbReference type="PRINTS" id="PR00133">
    <property type="entry name" value="GLHYDRLASE3"/>
</dbReference>
<dbReference type="Pfam" id="PF00933">
    <property type="entry name" value="Glyco_hydro_3"/>
    <property type="match status" value="1"/>
</dbReference>
<protein>
    <recommendedName>
        <fullName evidence="4">Glycoside hydrolase family 3 N-terminal domain-containing protein</fullName>
    </recommendedName>
</protein>
<feature type="domain" description="Glycoside hydrolase family 3 N-terminal" evidence="4">
    <location>
        <begin position="219"/>
        <end position="467"/>
    </location>
</feature>
<evidence type="ECO:0000313" key="5">
    <source>
        <dbReference type="EMBL" id="CAK9084749.1"/>
    </source>
</evidence>
<dbReference type="InterPro" id="IPR036962">
    <property type="entry name" value="Glyco_hydro_3_N_sf"/>
</dbReference>
<feature type="non-terminal residue" evidence="5">
    <location>
        <position position="470"/>
    </location>
</feature>
<feature type="region of interest" description="Disordered" evidence="3">
    <location>
        <begin position="68"/>
        <end position="103"/>
    </location>
</feature>
<gene>
    <name evidence="5" type="ORF">CCMP2556_LOCUS41200</name>
</gene>
<evidence type="ECO:0000256" key="2">
    <source>
        <dbReference type="ARBA" id="ARBA00022801"/>
    </source>
</evidence>
<dbReference type="InterPro" id="IPR017853">
    <property type="entry name" value="GH"/>
</dbReference>
<dbReference type="InterPro" id="IPR001764">
    <property type="entry name" value="Glyco_hydro_3_N"/>
</dbReference>
<evidence type="ECO:0000256" key="1">
    <source>
        <dbReference type="ARBA" id="ARBA00005336"/>
    </source>
</evidence>
<keyword evidence="6" id="KW-1185">Reference proteome</keyword>